<dbReference type="FunFam" id="3.60.150.10:FF:000002">
    <property type="entry name" value="Chorismate synthase"/>
    <property type="match status" value="1"/>
</dbReference>
<dbReference type="HAMAP" id="MF_00300">
    <property type="entry name" value="Chorismate_synth"/>
    <property type="match status" value="1"/>
</dbReference>
<dbReference type="GO" id="GO:0008652">
    <property type="term" value="P:amino acid biosynthetic process"/>
    <property type="evidence" value="ECO:0007669"/>
    <property type="project" value="UniProtKB-KW"/>
</dbReference>
<feature type="binding site" evidence="11">
    <location>
        <position position="337"/>
    </location>
    <ligand>
        <name>FMN</name>
        <dbReference type="ChEBI" id="CHEBI:58210"/>
    </ligand>
</feature>
<evidence type="ECO:0000256" key="7">
    <source>
        <dbReference type="ARBA" id="ARBA00022827"/>
    </source>
</evidence>
<feature type="binding site" evidence="11">
    <location>
        <position position="39"/>
    </location>
    <ligand>
        <name>NADP(+)</name>
        <dbReference type="ChEBI" id="CHEBI:58349"/>
    </ligand>
</feature>
<dbReference type="RefSeq" id="WP_093857085.1">
    <property type="nucleotide sequence ID" value="NZ_BJVZ01000002.1"/>
</dbReference>
<keyword evidence="14" id="KW-1185">Reference proteome</keyword>
<dbReference type="PROSITE" id="PS00787">
    <property type="entry name" value="CHORISMATE_SYNTHASE_1"/>
    <property type="match status" value="1"/>
</dbReference>
<keyword evidence="7 11" id="KW-0274">FAD</keyword>
<dbReference type="Pfam" id="PF01264">
    <property type="entry name" value="Chorismate_synt"/>
    <property type="match status" value="1"/>
</dbReference>
<evidence type="ECO:0000256" key="6">
    <source>
        <dbReference type="ARBA" id="ARBA00022643"/>
    </source>
</evidence>
<comment type="catalytic activity">
    <reaction evidence="11 12">
        <text>5-O-(1-carboxyvinyl)-3-phosphoshikimate = chorismate + phosphate</text>
        <dbReference type="Rhea" id="RHEA:21020"/>
        <dbReference type="ChEBI" id="CHEBI:29748"/>
        <dbReference type="ChEBI" id="CHEBI:43474"/>
        <dbReference type="ChEBI" id="CHEBI:57701"/>
        <dbReference type="EC" id="4.2.3.5"/>
    </reaction>
</comment>
<dbReference type="InterPro" id="IPR035904">
    <property type="entry name" value="Chorismate_synth_AroC_sf"/>
</dbReference>
<dbReference type="PROSITE" id="PS00788">
    <property type="entry name" value="CHORISMATE_SYNTHASE_2"/>
    <property type="match status" value="1"/>
</dbReference>
<keyword evidence="6 11" id="KW-0288">FMN</keyword>
<feature type="binding site" evidence="11">
    <location>
        <begin position="311"/>
        <end position="315"/>
    </location>
    <ligand>
        <name>FMN</name>
        <dbReference type="ChEBI" id="CHEBI:58210"/>
    </ligand>
</feature>
<dbReference type="EMBL" id="FNIG01000006">
    <property type="protein sequence ID" value="SDN61579.1"/>
    <property type="molecule type" value="Genomic_DNA"/>
</dbReference>
<evidence type="ECO:0000256" key="1">
    <source>
        <dbReference type="ARBA" id="ARBA00005044"/>
    </source>
</evidence>
<dbReference type="GO" id="GO:0009073">
    <property type="term" value="P:aromatic amino acid family biosynthetic process"/>
    <property type="evidence" value="ECO:0007669"/>
    <property type="project" value="UniProtKB-KW"/>
</dbReference>
<evidence type="ECO:0000256" key="2">
    <source>
        <dbReference type="ARBA" id="ARBA00008014"/>
    </source>
</evidence>
<evidence type="ECO:0000256" key="12">
    <source>
        <dbReference type="RuleBase" id="RU000605"/>
    </source>
</evidence>
<reference evidence="13 14" key="1">
    <citation type="submission" date="2016-10" db="EMBL/GenBank/DDBJ databases">
        <authorList>
            <person name="de Groot N.N."/>
        </authorList>
    </citation>
    <scope>NUCLEOTIDE SEQUENCE [LARGE SCALE GENOMIC DNA]</scope>
    <source>
        <strain evidence="13 14">CGMCC 1.3442</strain>
    </source>
</reference>
<accession>A0A1H0CUM1</accession>
<dbReference type="UniPathway" id="UPA00053">
    <property type="reaction ID" value="UER00090"/>
</dbReference>
<dbReference type="GO" id="GO:0005829">
    <property type="term" value="C:cytosol"/>
    <property type="evidence" value="ECO:0007669"/>
    <property type="project" value="TreeGrafter"/>
</dbReference>
<name>A0A1H0CUM1_9BACI</name>
<evidence type="ECO:0000256" key="8">
    <source>
        <dbReference type="ARBA" id="ARBA00022857"/>
    </source>
</evidence>
<feature type="binding site" evidence="11">
    <location>
        <position position="45"/>
    </location>
    <ligand>
        <name>NADP(+)</name>
        <dbReference type="ChEBI" id="CHEBI:58349"/>
    </ligand>
</feature>
<dbReference type="GO" id="GO:0004107">
    <property type="term" value="F:chorismate synthase activity"/>
    <property type="evidence" value="ECO:0007669"/>
    <property type="project" value="UniProtKB-UniRule"/>
</dbReference>
<dbReference type="GO" id="GO:0010181">
    <property type="term" value="F:FMN binding"/>
    <property type="evidence" value="ECO:0007669"/>
    <property type="project" value="TreeGrafter"/>
</dbReference>
<dbReference type="Proteomes" id="UP000199334">
    <property type="component" value="Unassembled WGS sequence"/>
</dbReference>
<dbReference type="OrthoDB" id="9771806at2"/>
<dbReference type="Gene3D" id="3.60.150.10">
    <property type="entry name" value="Chorismate synthase AroC"/>
    <property type="match status" value="1"/>
</dbReference>
<dbReference type="EC" id="4.2.3.5" evidence="3 11"/>
<organism evidence="13 14">
    <name type="scientific">Tenuibacillus multivorans</name>
    <dbReference type="NCBI Taxonomy" id="237069"/>
    <lineage>
        <taxon>Bacteria</taxon>
        <taxon>Bacillati</taxon>
        <taxon>Bacillota</taxon>
        <taxon>Bacilli</taxon>
        <taxon>Bacillales</taxon>
        <taxon>Bacillaceae</taxon>
        <taxon>Tenuibacillus</taxon>
    </lineage>
</organism>
<dbReference type="PANTHER" id="PTHR21085">
    <property type="entry name" value="CHORISMATE SYNTHASE"/>
    <property type="match status" value="1"/>
</dbReference>
<evidence type="ECO:0000256" key="9">
    <source>
        <dbReference type="ARBA" id="ARBA00023141"/>
    </source>
</evidence>
<dbReference type="InterPro" id="IPR020541">
    <property type="entry name" value="Chorismate_synthase_CS"/>
</dbReference>
<evidence type="ECO:0000256" key="5">
    <source>
        <dbReference type="ARBA" id="ARBA00022630"/>
    </source>
</evidence>
<feature type="binding site" evidence="11">
    <location>
        <begin position="251"/>
        <end position="252"/>
    </location>
    <ligand>
        <name>FMN</name>
        <dbReference type="ChEBI" id="CHEBI:58210"/>
    </ligand>
</feature>
<proteinExistence type="inferred from homology"/>
<comment type="cofactor">
    <cofactor evidence="11 12">
        <name>FMNH2</name>
        <dbReference type="ChEBI" id="CHEBI:57618"/>
    </cofactor>
    <text evidence="11 12">Reduced FMN (FMNH(2)).</text>
</comment>
<comment type="similarity">
    <text evidence="2 11 12">Belongs to the chorismate synthase family.</text>
</comment>
<gene>
    <name evidence="11" type="primary">aroC</name>
    <name evidence="13" type="ORF">SAMN05216498_2679</name>
</gene>
<sequence>MRYLTAGESHGKQLTTIIEGVPAQLRLLRDDINESLIRRQGGYGRGRRMKIEKDLVEITSGVRHGYTLGSPISLVISNDDFKHWTHIMGEEPIDSDTEIKRQITKPRPGHADLNGALKYNHRDMRNVLERSSARETAARVAAGSIAKIILKELGIDIVGYVKQIYQIEADDQSHLNINDKKKRSNESPVRTLDQKQEQAMMDAIDQAKKDGDSIGGIVEVHVEGVPAGLGSHVHYDRKLDGRIAGSVMSINAFKGVEFGVGFDAARRRGSQTHDEIGYDEDRGYYRATNRLGGFEGGMTTGMPIIIKGVMKPIPTLYKPLNSVDIDSKEPFQASIERSDACAVPAASVVMEHIVAWEVAVAILDQFTSDTMDQLKEAVSNYRERIRLF</sequence>
<comment type="subunit">
    <text evidence="11">Homotetramer.</text>
</comment>
<dbReference type="PIRSF" id="PIRSF001456">
    <property type="entry name" value="Chorismate_synth"/>
    <property type="match status" value="1"/>
</dbReference>
<dbReference type="NCBIfam" id="NF003793">
    <property type="entry name" value="PRK05382.1"/>
    <property type="match status" value="1"/>
</dbReference>
<dbReference type="CDD" id="cd07304">
    <property type="entry name" value="Chorismate_synthase"/>
    <property type="match status" value="1"/>
</dbReference>
<keyword evidence="8 11" id="KW-0521">NADP</keyword>
<dbReference type="InterPro" id="IPR000453">
    <property type="entry name" value="Chorismate_synth"/>
</dbReference>
<keyword evidence="4 11" id="KW-0028">Amino-acid biosynthesis</keyword>
<comment type="pathway">
    <text evidence="1 11 12">Metabolic intermediate biosynthesis; chorismate biosynthesis; chorismate from D-erythrose 4-phosphate and phosphoenolpyruvate: step 7/7.</text>
</comment>
<dbReference type="STRING" id="237069.SAMN05216498_2679"/>
<evidence type="ECO:0000256" key="10">
    <source>
        <dbReference type="ARBA" id="ARBA00023239"/>
    </source>
</evidence>
<protein>
    <recommendedName>
        <fullName evidence="3 11">Chorismate synthase</fullName>
        <shortName evidence="11">CS</shortName>
        <ecNumber evidence="3 11">4.2.3.5</ecNumber>
    </recommendedName>
    <alternativeName>
        <fullName evidence="11">5-enolpyruvylshikimate-3-phosphate phospholyase</fullName>
    </alternativeName>
</protein>
<evidence type="ECO:0000256" key="11">
    <source>
        <dbReference type="HAMAP-Rule" id="MF_00300"/>
    </source>
</evidence>
<dbReference type="NCBIfam" id="TIGR00033">
    <property type="entry name" value="aroC"/>
    <property type="match status" value="1"/>
</dbReference>
<keyword evidence="9 11" id="KW-0057">Aromatic amino acid biosynthesis</keyword>
<evidence type="ECO:0000313" key="14">
    <source>
        <dbReference type="Proteomes" id="UP000199334"/>
    </source>
</evidence>
<evidence type="ECO:0000256" key="3">
    <source>
        <dbReference type="ARBA" id="ARBA00013036"/>
    </source>
</evidence>
<dbReference type="GO" id="GO:0009423">
    <property type="term" value="P:chorismate biosynthetic process"/>
    <property type="evidence" value="ECO:0007669"/>
    <property type="project" value="UniProtKB-UniRule"/>
</dbReference>
<feature type="binding site" evidence="11">
    <location>
        <begin position="130"/>
        <end position="132"/>
    </location>
    <ligand>
        <name>FMN</name>
        <dbReference type="ChEBI" id="CHEBI:58210"/>
    </ligand>
</feature>
<keyword evidence="5 11" id="KW-0285">Flavoprotein</keyword>
<dbReference type="SUPFAM" id="SSF103263">
    <property type="entry name" value="Chorismate synthase, AroC"/>
    <property type="match status" value="1"/>
</dbReference>
<evidence type="ECO:0000313" key="13">
    <source>
        <dbReference type="EMBL" id="SDN61579.1"/>
    </source>
</evidence>
<dbReference type="PANTHER" id="PTHR21085:SF0">
    <property type="entry name" value="CHORISMATE SYNTHASE"/>
    <property type="match status" value="1"/>
</dbReference>
<keyword evidence="10 11" id="KW-0456">Lyase</keyword>
<feature type="binding site" evidence="11">
    <location>
        <position position="296"/>
    </location>
    <ligand>
        <name>FMN</name>
        <dbReference type="ChEBI" id="CHEBI:58210"/>
    </ligand>
</feature>
<comment type="function">
    <text evidence="11">Catalyzes the anti-1,4-elimination of the C-3 phosphate and the C-6 proR hydrogen from 5-enolpyruvylshikimate-3-phosphate (EPSP) to yield chorismate, which is the branch point compound that serves as the starting substrate for the three terminal pathways of aromatic amino acid biosynthesis. This reaction introduces a second double bond into the aromatic ring system.</text>
</comment>
<evidence type="ECO:0000256" key="4">
    <source>
        <dbReference type="ARBA" id="ARBA00022605"/>
    </source>
</evidence>
<dbReference type="AlphaFoldDB" id="A0A1H0CUM1"/>